<dbReference type="PANTHER" id="PTHR47654">
    <property type="entry name" value="ZN(II)2CYS6 TRANSCRIPTION FACTOR (EUROFUNG)-RELATED"/>
    <property type="match status" value="1"/>
</dbReference>
<dbReference type="InterPro" id="IPR036864">
    <property type="entry name" value="Zn2-C6_fun-type_DNA-bd_sf"/>
</dbReference>
<dbReference type="InterPro" id="IPR053230">
    <property type="entry name" value="Trans_reg_galc"/>
</dbReference>
<dbReference type="GO" id="GO:0006351">
    <property type="term" value="P:DNA-templated transcription"/>
    <property type="evidence" value="ECO:0007669"/>
    <property type="project" value="InterPro"/>
</dbReference>
<dbReference type="SMART" id="SM00906">
    <property type="entry name" value="Fungal_trans"/>
    <property type="match status" value="1"/>
</dbReference>
<keyword evidence="3" id="KW-0238">DNA-binding</keyword>
<feature type="region of interest" description="Disordered" evidence="6">
    <location>
        <begin position="1"/>
        <end position="23"/>
    </location>
</feature>
<evidence type="ECO:0000256" key="3">
    <source>
        <dbReference type="ARBA" id="ARBA00023125"/>
    </source>
</evidence>
<dbReference type="GO" id="GO:0000981">
    <property type="term" value="F:DNA-binding transcription factor activity, RNA polymerase II-specific"/>
    <property type="evidence" value="ECO:0007669"/>
    <property type="project" value="InterPro"/>
</dbReference>
<dbReference type="CDD" id="cd12148">
    <property type="entry name" value="fungal_TF_MHR"/>
    <property type="match status" value="1"/>
</dbReference>
<feature type="domain" description="Zn(2)-C6 fungal-type" evidence="7">
    <location>
        <begin position="65"/>
        <end position="95"/>
    </location>
</feature>
<evidence type="ECO:0000256" key="2">
    <source>
        <dbReference type="ARBA" id="ARBA00023015"/>
    </source>
</evidence>
<dbReference type="PROSITE" id="PS00463">
    <property type="entry name" value="ZN2_CY6_FUNGAL_1"/>
    <property type="match status" value="1"/>
</dbReference>
<proteinExistence type="predicted"/>
<dbReference type="CDD" id="cd00067">
    <property type="entry name" value="GAL4"/>
    <property type="match status" value="1"/>
</dbReference>
<keyword evidence="2" id="KW-0805">Transcription regulation</keyword>
<protein>
    <recommendedName>
        <fullName evidence="7">Zn(2)-C6 fungal-type domain-containing protein</fullName>
    </recommendedName>
</protein>
<dbReference type="InterPro" id="IPR001138">
    <property type="entry name" value="Zn2Cys6_DnaBD"/>
</dbReference>
<dbReference type="OrthoDB" id="5296287at2759"/>
<name>A0A9W4MSF3_PENOL</name>
<evidence type="ECO:0000256" key="5">
    <source>
        <dbReference type="ARBA" id="ARBA00023242"/>
    </source>
</evidence>
<gene>
    <name evidence="8" type="ORF">POLS_LOCUS3835</name>
</gene>
<dbReference type="PROSITE" id="PS50048">
    <property type="entry name" value="ZN2_CY6_FUNGAL_2"/>
    <property type="match status" value="1"/>
</dbReference>
<accession>A0A9W4MSF3</accession>
<dbReference type="SMART" id="SM00066">
    <property type="entry name" value="GAL4"/>
    <property type="match status" value="1"/>
</dbReference>
<keyword evidence="4" id="KW-0804">Transcription</keyword>
<evidence type="ECO:0000256" key="4">
    <source>
        <dbReference type="ARBA" id="ARBA00023163"/>
    </source>
</evidence>
<dbReference type="Proteomes" id="UP001153618">
    <property type="component" value="Unassembled WGS sequence"/>
</dbReference>
<reference evidence="8" key="1">
    <citation type="submission" date="2021-07" db="EMBL/GenBank/DDBJ databases">
        <authorList>
            <person name="Branca A.L. A."/>
        </authorList>
    </citation>
    <scope>NUCLEOTIDE SEQUENCE</scope>
</reference>
<dbReference type="Pfam" id="PF04082">
    <property type="entry name" value="Fungal_trans"/>
    <property type="match status" value="1"/>
</dbReference>
<evidence type="ECO:0000313" key="9">
    <source>
        <dbReference type="Proteomes" id="UP001153618"/>
    </source>
</evidence>
<keyword evidence="1" id="KW-0479">Metal-binding</keyword>
<evidence type="ECO:0000256" key="1">
    <source>
        <dbReference type="ARBA" id="ARBA00022723"/>
    </source>
</evidence>
<dbReference type="InterPro" id="IPR007219">
    <property type="entry name" value="XnlR_reg_dom"/>
</dbReference>
<keyword evidence="5" id="KW-0539">Nucleus</keyword>
<dbReference type="Gene3D" id="4.10.240.10">
    <property type="entry name" value="Zn(2)-C6 fungal-type DNA-binding domain"/>
    <property type="match status" value="1"/>
</dbReference>
<sequence>MSGSFPFPEYPDKNTTFDENSVSDRPQHFDLLTFAPRSDRGNAKVAIPRNTPSSSSIVSGRVSRACENCRKQKAKCSGHHPVCVRCQEAGVQCSYGDRKKEKMEKQLNDLSVKVESLEALLRDIYHTLDASSAHQVEQCLRDLNLHSSILPITTPAMPQPFSSDATASPMVTPAVVDYTEEDFNRDEKVQAMGFVGDYSEIAWLYRLKRDLDHGTHLPPKDLESPAMSSVNYFQDDSEIPVLNDLDLARRPPQHIADKLVETYFHTVHPLFPILGKVVFLNQYRTFYSNPSLRPGRRWLAVLNVVFAIATRHGNLTNQPQLDYGEHSVYFARAWKLSGSNVLLDHPDLQQTQVEGLVAFYLLSVGQVNRSWRTAGTAIRSAMAMGLNLRSETGSITHSSRELRYRVWWALFLLDTTLCEITGRPPITKHTFCTMPLPVPFLEEDIEDERVVQLVSVPGARNAFLSSLLSNSPVLPPNEIQPRQSYRQLQSKGKEKQYEESYGQFDVDILTPNASLYFLYAVDLAHLLQSAVAVIYVPDLTRQSWYEVEAAISTFNNHADKWLSRLPVQFQHTTSHPAQQFQQQRVGLACRFYATKMIILQPCIRRHSQISSEASTPGTISDSMAAICVQVAGQMVDLLPEIGTTDWPYGIAPWWCILHNIMQATSILLIELLARATPHTAQASSTAAKLKKAIEWLQKMSAGDHSAHRAWVICTGILSRHGSAFGFV</sequence>
<organism evidence="8 9">
    <name type="scientific">Penicillium olsonii</name>
    <dbReference type="NCBI Taxonomy" id="99116"/>
    <lineage>
        <taxon>Eukaryota</taxon>
        <taxon>Fungi</taxon>
        <taxon>Dikarya</taxon>
        <taxon>Ascomycota</taxon>
        <taxon>Pezizomycotina</taxon>
        <taxon>Eurotiomycetes</taxon>
        <taxon>Eurotiomycetidae</taxon>
        <taxon>Eurotiales</taxon>
        <taxon>Aspergillaceae</taxon>
        <taxon>Penicillium</taxon>
    </lineage>
</organism>
<dbReference type="SUPFAM" id="SSF57701">
    <property type="entry name" value="Zn2/Cys6 DNA-binding domain"/>
    <property type="match status" value="1"/>
</dbReference>
<dbReference type="GO" id="GO:0008270">
    <property type="term" value="F:zinc ion binding"/>
    <property type="evidence" value="ECO:0007669"/>
    <property type="project" value="InterPro"/>
</dbReference>
<evidence type="ECO:0000259" key="7">
    <source>
        <dbReference type="PROSITE" id="PS50048"/>
    </source>
</evidence>
<dbReference type="GO" id="GO:0003677">
    <property type="term" value="F:DNA binding"/>
    <property type="evidence" value="ECO:0007669"/>
    <property type="project" value="UniProtKB-KW"/>
</dbReference>
<evidence type="ECO:0000313" key="8">
    <source>
        <dbReference type="EMBL" id="CAG8071075.1"/>
    </source>
</evidence>
<dbReference type="EMBL" id="CAJVOS010000019">
    <property type="protein sequence ID" value="CAG8071075.1"/>
    <property type="molecule type" value="Genomic_DNA"/>
</dbReference>
<keyword evidence="9" id="KW-1185">Reference proteome</keyword>
<comment type="caution">
    <text evidence="8">The sequence shown here is derived from an EMBL/GenBank/DDBJ whole genome shotgun (WGS) entry which is preliminary data.</text>
</comment>
<dbReference type="Pfam" id="PF00172">
    <property type="entry name" value="Zn_clus"/>
    <property type="match status" value="1"/>
</dbReference>
<dbReference type="AlphaFoldDB" id="A0A9W4MSF3"/>
<evidence type="ECO:0000256" key="6">
    <source>
        <dbReference type="SAM" id="MobiDB-lite"/>
    </source>
</evidence>
<dbReference type="PANTHER" id="PTHR47654:SF1">
    <property type="entry name" value="ZN(II)2CYS6 TRANSCRIPTION FACTOR (EUROFUNG)"/>
    <property type="match status" value="1"/>
</dbReference>